<dbReference type="OrthoDB" id="5954718at2"/>
<keyword evidence="2" id="KW-1185">Reference proteome</keyword>
<dbReference type="AlphaFoldDB" id="A0A0W0YQX7"/>
<dbReference type="EMBL" id="LNYW01000049">
    <property type="protein sequence ID" value="KTD59298.1"/>
    <property type="molecule type" value="Genomic_DNA"/>
</dbReference>
<dbReference type="PATRIC" id="fig|1122169.6.peg.2277"/>
<protein>
    <submittedName>
        <fullName evidence="1">Uncharacterized protein</fullName>
    </submittedName>
</protein>
<organism evidence="1 2">
    <name type="scientific">Legionella shakespearei DSM 23087</name>
    <dbReference type="NCBI Taxonomy" id="1122169"/>
    <lineage>
        <taxon>Bacteria</taxon>
        <taxon>Pseudomonadati</taxon>
        <taxon>Pseudomonadota</taxon>
        <taxon>Gammaproteobacteria</taxon>
        <taxon>Legionellales</taxon>
        <taxon>Legionellaceae</taxon>
        <taxon>Legionella</taxon>
    </lineage>
</organism>
<gene>
    <name evidence="1" type="ORF">Lsha_1994</name>
</gene>
<dbReference type="eggNOG" id="ENOG50317P6">
    <property type="taxonomic scope" value="Bacteria"/>
</dbReference>
<proteinExistence type="predicted"/>
<dbReference type="Proteomes" id="UP000054600">
    <property type="component" value="Unassembled WGS sequence"/>
</dbReference>
<sequence>MKYQLVIQFPEHIYGDLDWIAEMEDRIDESLIDAEIDGHDIGNGEVNIFIHANNPINSFEVVKDILEGENIVLEGIKAAYRELSSDHYIPLWPENLVDFKVV</sequence>
<reference evidence="1 2" key="1">
    <citation type="submission" date="2015-11" db="EMBL/GenBank/DDBJ databases">
        <title>Genomic analysis of 38 Legionella species identifies large and diverse effector repertoires.</title>
        <authorList>
            <person name="Burstein D."/>
            <person name="Amaro F."/>
            <person name="Zusman T."/>
            <person name="Lifshitz Z."/>
            <person name="Cohen O."/>
            <person name="Gilbert J.A."/>
            <person name="Pupko T."/>
            <person name="Shuman H.A."/>
            <person name="Segal G."/>
        </authorList>
    </citation>
    <scope>NUCLEOTIDE SEQUENCE [LARGE SCALE GENOMIC DNA]</scope>
    <source>
        <strain evidence="1 2">ATCC 49655</strain>
    </source>
</reference>
<comment type="caution">
    <text evidence="1">The sequence shown here is derived from an EMBL/GenBank/DDBJ whole genome shotgun (WGS) entry which is preliminary data.</text>
</comment>
<accession>A0A0W0YQX7</accession>
<evidence type="ECO:0000313" key="2">
    <source>
        <dbReference type="Proteomes" id="UP000054600"/>
    </source>
</evidence>
<name>A0A0W0YQX7_9GAMM</name>
<evidence type="ECO:0000313" key="1">
    <source>
        <dbReference type="EMBL" id="KTD59298.1"/>
    </source>
</evidence>
<dbReference type="RefSeq" id="WP_018576975.1">
    <property type="nucleotide sequence ID" value="NZ_KB892393.1"/>
</dbReference>